<feature type="transmembrane region" description="Helical" evidence="1">
    <location>
        <begin position="53"/>
        <end position="70"/>
    </location>
</feature>
<protein>
    <recommendedName>
        <fullName evidence="4">EamA family transporter</fullName>
    </recommendedName>
</protein>
<organism evidence="2 3">
    <name type="scientific">Lysobacter niastensis</name>
    <dbReference type="NCBI Taxonomy" id="380629"/>
    <lineage>
        <taxon>Bacteria</taxon>
        <taxon>Pseudomonadati</taxon>
        <taxon>Pseudomonadota</taxon>
        <taxon>Gammaproteobacteria</taxon>
        <taxon>Lysobacterales</taxon>
        <taxon>Lysobacteraceae</taxon>
        <taxon>Lysobacter</taxon>
    </lineage>
</organism>
<proteinExistence type="predicted"/>
<evidence type="ECO:0000313" key="3">
    <source>
        <dbReference type="Proteomes" id="UP001251524"/>
    </source>
</evidence>
<dbReference type="Proteomes" id="UP001251524">
    <property type="component" value="Unassembled WGS sequence"/>
</dbReference>
<reference evidence="2 3" key="1">
    <citation type="submission" date="2023-07" db="EMBL/GenBank/DDBJ databases">
        <title>Sorghum-associated microbial communities from plants grown in Nebraska, USA.</title>
        <authorList>
            <person name="Schachtman D."/>
        </authorList>
    </citation>
    <scope>NUCLEOTIDE SEQUENCE [LARGE SCALE GENOMIC DNA]</scope>
    <source>
        <strain evidence="2 3">BE198</strain>
    </source>
</reference>
<feature type="transmembrane region" description="Helical" evidence="1">
    <location>
        <begin position="26"/>
        <end position="47"/>
    </location>
</feature>
<evidence type="ECO:0008006" key="4">
    <source>
        <dbReference type="Google" id="ProtNLM"/>
    </source>
</evidence>
<keyword evidence="1" id="KW-1133">Transmembrane helix</keyword>
<comment type="caution">
    <text evidence="2">The sequence shown here is derived from an EMBL/GenBank/DDBJ whole genome shotgun (WGS) entry which is preliminary data.</text>
</comment>
<keyword evidence="1" id="KW-0812">Transmembrane</keyword>
<dbReference type="RefSeq" id="WP_310057826.1">
    <property type="nucleotide sequence ID" value="NZ_JAVDVY010000001.1"/>
</dbReference>
<name>A0ABU1W738_9GAMM</name>
<gene>
    <name evidence="2" type="ORF">J2X06_000496</name>
</gene>
<sequence>MDRDKNWDTEAGGAGIRTERGAAKRWSIFALGTGALWNAWNVVGLAARDDSPAIPFVSAVLMTAVAVVAWRRWPG</sequence>
<evidence type="ECO:0000313" key="2">
    <source>
        <dbReference type="EMBL" id="MDR7133312.1"/>
    </source>
</evidence>
<keyword evidence="1" id="KW-0472">Membrane</keyword>
<evidence type="ECO:0000256" key="1">
    <source>
        <dbReference type="SAM" id="Phobius"/>
    </source>
</evidence>
<keyword evidence="3" id="KW-1185">Reference proteome</keyword>
<dbReference type="EMBL" id="JAVDVY010000001">
    <property type="protein sequence ID" value="MDR7133312.1"/>
    <property type="molecule type" value="Genomic_DNA"/>
</dbReference>
<accession>A0ABU1W738</accession>